<proteinExistence type="predicted"/>
<dbReference type="InterPro" id="IPR002871">
    <property type="entry name" value="NIF_FeS_clus_asmbl_NifU_N"/>
</dbReference>
<dbReference type="RefSeq" id="WP_379509811.1">
    <property type="nucleotide sequence ID" value="NZ_JBHRTQ010000007.1"/>
</dbReference>
<dbReference type="EMBL" id="JBHRTQ010000007">
    <property type="protein sequence ID" value="MFC3174456.1"/>
    <property type="molecule type" value="Genomic_DNA"/>
</dbReference>
<accession>A0ABV7IUG4</accession>
<name>A0ABV7IUG4_9SPHN</name>
<keyword evidence="2" id="KW-1185">Reference proteome</keyword>
<dbReference type="CDD" id="cd06664">
    <property type="entry name" value="IscU_like"/>
    <property type="match status" value="1"/>
</dbReference>
<organism evidence="1 2">
    <name type="scientific">Novosphingobium bradum</name>
    <dbReference type="NCBI Taxonomy" id="1737444"/>
    <lineage>
        <taxon>Bacteria</taxon>
        <taxon>Pseudomonadati</taxon>
        <taxon>Pseudomonadota</taxon>
        <taxon>Alphaproteobacteria</taxon>
        <taxon>Sphingomonadales</taxon>
        <taxon>Sphingomonadaceae</taxon>
        <taxon>Novosphingobium</taxon>
    </lineage>
</organism>
<protein>
    <submittedName>
        <fullName evidence="1">Iron-sulfur cluster assembly scaffold protein</fullName>
    </submittedName>
</protein>
<sequence>MSAAKLYTPEVLALATSLAGHPYDPAMPFTGQARSASCGSTLAISLRLDKEGRIAALGLRPQACAVGQASAALFAAGAIGQTRARIAEAEAGLCAWLAGAAPLPDWPGLAAIAPARHYPARHGAVMLAWRAALDALPTG</sequence>
<reference evidence="2" key="1">
    <citation type="journal article" date="2019" name="Int. J. Syst. Evol. Microbiol.">
        <title>The Global Catalogue of Microorganisms (GCM) 10K type strain sequencing project: providing services to taxonomists for standard genome sequencing and annotation.</title>
        <authorList>
            <consortium name="The Broad Institute Genomics Platform"/>
            <consortium name="The Broad Institute Genome Sequencing Center for Infectious Disease"/>
            <person name="Wu L."/>
            <person name="Ma J."/>
        </authorList>
    </citation>
    <scope>NUCLEOTIDE SEQUENCE [LARGE SCALE GENOMIC DNA]</scope>
    <source>
        <strain evidence="2">KCTC 42984</strain>
    </source>
</reference>
<comment type="caution">
    <text evidence="1">The sequence shown here is derived from an EMBL/GenBank/DDBJ whole genome shotgun (WGS) entry which is preliminary data.</text>
</comment>
<gene>
    <name evidence="1" type="ORF">ACFOD9_09340</name>
</gene>
<evidence type="ECO:0000313" key="2">
    <source>
        <dbReference type="Proteomes" id="UP001595604"/>
    </source>
</evidence>
<dbReference type="Gene3D" id="3.90.1010.10">
    <property type="match status" value="1"/>
</dbReference>
<dbReference type="SUPFAM" id="SSF82649">
    <property type="entry name" value="SufE/NifU"/>
    <property type="match status" value="1"/>
</dbReference>
<evidence type="ECO:0000313" key="1">
    <source>
        <dbReference type="EMBL" id="MFC3174456.1"/>
    </source>
</evidence>
<dbReference type="Proteomes" id="UP001595604">
    <property type="component" value="Unassembled WGS sequence"/>
</dbReference>